<evidence type="ECO:0000256" key="1">
    <source>
        <dbReference type="ARBA" id="ARBA00001946"/>
    </source>
</evidence>
<evidence type="ECO:0000256" key="2">
    <source>
        <dbReference type="ARBA" id="ARBA00010231"/>
    </source>
</evidence>
<dbReference type="PRINTS" id="PR00509">
    <property type="entry name" value="PGMPMM"/>
</dbReference>
<sequence>MVCCRGHAVRRRRVTAWPPDRSARPSGRVRALLSRRCVVRSVGRPHRYAVSVTSIDLTQLIKAYDVRGTVPDQFNPQVARAIGAAFARVVVLPEVSGAEGSPARPRVAVGRDMRDSGPELVDAFAQGLAEAGVDVVRIGLCSTDGLYYASGALDVPGAMFTASHNPAVYNGIKLCRAGARPVGQDSGLVAVRELAQEYLDGELPAPVEDRGEITDRDMLADYAAFLRSLVDLRGIRPLKVVIDAGNGMGGLTAPAVLGTAAGLEALPLDVVPLYFELDGTFPNHEANPLDPKNLVDLQAAVVEHDADLGLAFDGDADRCFVIDEHGDPVSPSAITALVGLREVEREKAAGRVPTIIHNLITSRAVPDFMTAAGAEVVRTRVGHSFIKAQMADNDAVFGGEHSAHYYFRDFFFADTGMLAAMHVLAALGGQEHPLSALGEVYEPYTASGEINSQVDDVPAARARVVQAYVTEEGAGPVEVDELDGLTVSHWGSHPQWWFNLRASNTEPLLRLNVEAADVDIMEKVRDDVLSLVRSAENRATDTES</sequence>
<dbReference type="SUPFAM" id="SSF55957">
    <property type="entry name" value="Phosphoglucomutase, C-terminal domain"/>
    <property type="match status" value="1"/>
</dbReference>
<accession>A0ABR8V330</accession>
<evidence type="ECO:0000313" key="11">
    <source>
        <dbReference type="EMBL" id="MBD7999187.1"/>
    </source>
</evidence>
<organism evidence="11 12">
    <name type="scientific">Oerskovia gallyi</name>
    <dbReference type="NCBI Taxonomy" id="2762226"/>
    <lineage>
        <taxon>Bacteria</taxon>
        <taxon>Bacillati</taxon>
        <taxon>Actinomycetota</taxon>
        <taxon>Actinomycetes</taxon>
        <taxon>Micrococcales</taxon>
        <taxon>Cellulomonadaceae</taxon>
        <taxon>Oerskovia</taxon>
    </lineage>
</organism>
<dbReference type="InterPro" id="IPR005846">
    <property type="entry name" value="A-D-PHexomutase_a/b/a-III"/>
</dbReference>
<dbReference type="Pfam" id="PF02879">
    <property type="entry name" value="PGM_PMM_II"/>
    <property type="match status" value="1"/>
</dbReference>
<dbReference type="Pfam" id="PF02878">
    <property type="entry name" value="PGM_PMM_I"/>
    <property type="match status" value="1"/>
</dbReference>
<dbReference type="InterPro" id="IPR005844">
    <property type="entry name" value="A-D-PHexomutase_a/b/a-I"/>
</dbReference>
<keyword evidence="5" id="KW-0460">Magnesium</keyword>
<evidence type="ECO:0000256" key="3">
    <source>
        <dbReference type="ARBA" id="ARBA00022553"/>
    </source>
</evidence>
<dbReference type="InterPro" id="IPR016055">
    <property type="entry name" value="A-D-PHexomutase_a/b/a-I/II/III"/>
</dbReference>
<keyword evidence="4" id="KW-0479">Metal-binding</keyword>
<evidence type="ECO:0000256" key="5">
    <source>
        <dbReference type="ARBA" id="ARBA00022842"/>
    </source>
</evidence>
<evidence type="ECO:0000259" key="7">
    <source>
        <dbReference type="Pfam" id="PF00408"/>
    </source>
</evidence>
<proteinExistence type="inferred from homology"/>
<feature type="domain" description="Alpha-D-phosphohexomutase C-terminal" evidence="7">
    <location>
        <begin position="449"/>
        <end position="529"/>
    </location>
</feature>
<evidence type="ECO:0000259" key="9">
    <source>
        <dbReference type="Pfam" id="PF02879"/>
    </source>
</evidence>
<dbReference type="Gene3D" id="3.30.310.50">
    <property type="entry name" value="Alpha-D-phosphohexomutase, C-terminal domain"/>
    <property type="match status" value="1"/>
</dbReference>
<dbReference type="Gene3D" id="3.40.120.10">
    <property type="entry name" value="Alpha-D-Glucose-1,6-Bisphosphate, subunit A, domain 3"/>
    <property type="match status" value="3"/>
</dbReference>
<comment type="cofactor">
    <cofactor evidence="1">
        <name>Mg(2+)</name>
        <dbReference type="ChEBI" id="CHEBI:18420"/>
    </cofactor>
</comment>
<keyword evidence="3" id="KW-0597">Phosphoprotein</keyword>
<dbReference type="Pfam" id="PF00408">
    <property type="entry name" value="PGM_PMM_IV"/>
    <property type="match status" value="1"/>
</dbReference>
<dbReference type="Pfam" id="PF02880">
    <property type="entry name" value="PGM_PMM_III"/>
    <property type="match status" value="1"/>
</dbReference>
<comment type="similarity">
    <text evidence="2">Belongs to the phosphohexose mutase family.</text>
</comment>
<gene>
    <name evidence="11" type="ORF">H9640_11555</name>
</gene>
<dbReference type="EMBL" id="JACSQE010000008">
    <property type="protein sequence ID" value="MBD7999187.1"/>
    <property type="molecule type" value="Genomic_DNA"/>
</dbReference>
<feature type="domain" description="Alpha-D-phosphohexomutase alpha/beta/alpha" evidence="10">
    <location>
        <begin position="334"/>
        <end position="444"/>
    </location>
</feature>
<dbReference type="PANTHER" id="PTHR43771">
    <property type="entry name" value="PHOSPHOMANNOMUTASE"/>
    <property type="match status" value="1"/>
</dbReference>
<dbReference type="InterPro" id="IPR005843">
    <property type="entry name" value="A-D-PHexomutase_C"/>
</dbReference>
<dbReference type="InterPro" id="IPR005845">
    <property type="entry name" value="A-D-PHexomutase_a/b/a-II"/>
</dbReference>
<feature type="domain" description="Alpha-D-phosphohexomutase alpha/beta/alpha" evidence="9">
    <location>
        <begin position="221"/>
        <end position="326"/>
    </location>
</feature>
<dbReference type="InterPro" id="IPR036900">
    <property type="entry name" value="A-D-PHexomutase_C_sf"/>
</dbReference>
<evidence type="ECO:0000256" key="6">
    <source>
        <dbReference type="ARBA" id="ARBA00023235"/>
    </source>
</evidence>
<evidence type="ECO:0000259" key="8">
    <source>
        <dbReference type="Pfam" id="PF02878"/>
    </source>
</evidence>
<dbReference type="PANTHER" id="PTHR43771:SF1">
    <property type="entry name" value="PHOSPHOMANNOMUTASE"/>
    <property type="match status" value="1"/>
</dbReference>
<evidence type="ECO:0000313" key="12">
    <source>
        <dbReference type="Proteomes" id="UP000633601"/>
    </source>
</evidence>
<keyword evidence="6" id="KW-0413">Isomerase</keyword>
<name>A0ABR8V330_9CELL</name>
<dbReference type="CDD" id="cd03089">
    <property type="entry name" value="PMM_PGM"/>
    <property type="match status" value="1"/>
</dbReference>
<reference evidence="11 12" key="1">
    <citation type="submission" date="2020-08" db="EMBL/GenBank/DDBJ databases">
        <title>A Genomic Blueprint of the Chicken Gut Microbiome.</title>
        <authorList>
            <person name="Gilroy R."/>
            <person name="Ravi A."/>
            <person name="Getino M."/>
            <person name="Pursley I."/>
            <person name="Horton D.L."/>
            <person name="Alikhan N.-F."/>
            <person name="Baker D."/>
            <person name="Gharbi K."/>
            <person name="Hall N."/>
            <person name="Watson M."/>
            <person name="Adriaenssens E.M."/>
            <person name="Foster-Nyarko E."/>
            <person name="Jarju S."/>
            <person name="Secka A."/>
            <person name="Antonio M."/>
            <person name="Oren A."/>
            <person name="Chaudhuri R."/>
            <person name="La Ragione R.M."/>
            <person name="Hildebrand F."/>
            <person name="Pallen M.J."/>
        </authorList>
    </citation>
    <scope>NUCLEOTIDE SEQUENCE [LARGE SCALE GENOMIC DNA]</scope>
    <source>
        <strain evidence="11 12">Sa2CUA8</strain>
    </source>
</reference>
<evidence type="ECO:0000256" key="4">
    <source>
        <dbReference type="ARBA" id="ARBA00022723"/>
    </source>
</evidence>
<comment type="caution">
    <text evidence="11">The sequence shown here is derived from an EMBL/GenBank/DDBJ whole genome shotgun (WGS) entry which is preliminary data.</text>
</comment>
<dbReference type="Proteomes" id="UP000633601">
    <property type="component" value="Unassembled WGS sequence"/>
</dbReference>
<protein>
    <submittedName>
        <fullName evidence="11">Phosphomannomutase/phosphoglucomutase</fullName>
    </submittedName>
</protein>
<dbReference type="NCBIfam" id="NF007088">
    <property type="entry name" value="PRK09542.1"/>
    <property type="match status" value="1"/>
</dbReference>
<keyword evidence="12" id="KW-1185">Reference proteome</keyword>
<dbReference type="SUPFAM" id="SSF53738">
    <property type="entry name" value="Phosphoglucomutase, first 3 domains"/>
    <property type="match status" value="3"/>
</dbReference>
<feature type="domain" description="Alpha-D-phosphohexomutase alpha/beta/alpha" evidence="8">
    <location>
        <begin position="59"/>
        <end position="185"/>
    </location>
</feature>
<dbReference type="InterPro" id="IPR005841">
    <property type="entry name" value="Alpha-D-phosphohexomutase_SF"/>
</dbReference>
<evidence type="ECO:0000259" key="10">
    <source>
        <dbReference type="Pfam" id="PF02880"/>
    </source>
</evidence>